<dbReference type="AlphaFoldDB" id="A0AAU9M2M2"/>
<comment type="caution">
    <text evidence="1">The sequence shown here is derived from an EMBL/GenBank/DDBJ whole genome shotgun (WGS) entry which is preliminary data.</text>
</comment>
<evidence type="ECO:0000313" key="1">
    <source>
        <dbReference type="EMBL" id="CAH1419776.1"/>
    </source>
</evidence>
<dbReference type="Proteomes" id="UP001157418">
    <property type="component" value="Unassembled WGS sequence"/>
</dbReference>
<name>A0AAU9M2M2_9ASTR</name>
<evidence type="ECO:0000313" key="2">
    <source>
        <dbReference type="Proteomes" id="UP001157418"/>
    </source>
</evidence>
<protein>
    <submittedName>
        <fullName evidence="1">Uncharacterized protein</fullName>
    </submittedName>
</protein>
<keyword evidence="2" id="KW-1185">Reference proteome</keyword>
<gene>
    <name evidence="1" type="ORF">LVIROSA_LOCUS7282</name>
</gene>
<accession>A0AAU9M2M2</accession>
<dbReference type="EMBL" id="CAKMRJ010000543">
    <property type="protein sequence ID" value="CAH1419776.1"/>
    <property type="molecule type" value="Genomic_DNA"/>
</dbReference>
<sequence length="66" mass="7157">MYIKNNNGSSTRSVTLNKGSIDVLLLESFSQLPVDIHISQPLILSSVDVGTIGEGRVPENLIPYDT</sequence>
<organism evidence="1 2">
    <name type="scientific">Lactuca virosa</name>
    <dbReference type="NCBI Taxonomy" id="75947"/>
    <lineage>
        <taxon>Eukaryota</taxon>
        <taxon>Viridiplantae</taxon>
        <taxon>Streptophyta</taxon>
        <taxon>Embryophyta</taxon>
        <taxon>Tracheophyta</taxon>
        <taxon>Spermatophyta</taxon>
        <taxon>Magnoliopsida</taxon>
        <taxon>eudicotyledons</taxon>
        <taxon>Gunneridae</taxon>
        <taxon>Pentapetalae</taxon>
        <taxon>asterids</taxon>
        <taxon>campanulids</taxon>
        <taxon>Asterales</taxon>
        <taxon>Asteraceae</taxon>
        <taxon>Cichorioideae</taxon>
        <taxon>Cichorieae</taxon>
        <taxon>Lactucinae</taxon>
        <taxon>Lactuca</taxon>
    </lineage>
</organism>
<proteinExistence type="predicted"/>
<reference evidence="1 2" key="1">
    <citation type="submission" date="2022-01" db="EMBL/GenBank/DDBJ databases">
        <authorList>
            <person name="Xiong W."/>
            <person name="Schranz E."/>
        </authorList>
    </citation>
    <scope>NUCLEOTIDE SEQUENCE [LARGE SCALE GENOMIC DNA]</scope>
</reference>